<feature type="compositionally biased region" description="Acidic residues" evidence="1">
    <location>
        <begin position="303"/>
        <end position="316"/>
    </location>
</feature>
<sequence>MLEKKARSTTVMAEEPIPPATEDDMAEQPVDIVIPELEEYAQVAECPYTTPIITLRVCGSFYKIPQHYLKPFDSLLCDPDYMHPGYPHNECYHRELYIDPQSAHTFVHYLYTGQYETLTTPFYVESADDIPSIINTRDKEEFERAVYVYQAAVKYEIPGLLSMAQHFMARFTERLSIDDILRTIQCVYGSLLDEHSGHTWLEDFVRDQLDVAFKNTDGKLRQIIRDYGIGNSGSFDNFVVDEVLALYEREQDRMKILGNPRGGHEPVPDPILESDCEPEPAFEPEPAYEPTPAYEPVPKPEPEPEPELEPEPDLELPCDQACDHEPIFEPIEDEPRKPSTPEPEPEQAEPTPEPEFIAPGIPFHPLYSDWDELGYKERKKREKALIKMGHLIPRKDFELPLPECKPHASGPTSEDGWGSVWPSASSIKKKKKKKQETSSLNWESSTPGKDFGSPIPTDECPPQEIEPELVPEPEPIPKSSSSTGSWEMPNSSYNG</sequence>
<organism evidence="2 3">
    <name type="scientific">Aspergillus kawachii</name>
    <name type="common">White koji mold</name>
    <name type="synonym">Aspergillus awamori var. kawachi</name>
    <dbReference type="NCBI Taxonomy" id="1069201"/>
    <lineage>
        <taxon>Eukaryota</taxon>
        <taxon>Fungi</taxon>
        <taxon>Dikarya</taxon>
        <taxon>Ascomycota</taxon>
        <taxon>Pezizomycotina</taxon>
        <taxon>Eurotiomycetes</taxon>
        <taxon>Eurotiomycetidae</taxon>
        <taxon>Eurotiales</taxon>
        <taxon>Aspergillaceae</taxon>
        <taxon>Aspergillus</taxon>
        <taxon>Aspergillus subgen. Circumdati</taxon>
    </lineage>
</organism>
<dbReference type="OrthoDB" id="3594103at2759"/>
<dbReference type="InterPro" id="IPR011333">
    <property type="entry name" value="SKP1/BTB/POZ_sf"/>
</dbReference>
<dbReference type="Proteomes" id="UP000661280">
    <property type="component" value="Chromosome 3"/>
</dbReference>
<evidence type="ECO:0000313" key="3">
    <source>
        <dbReference type="Proteomes" id="UP000661280"/>
    </source>
</evidence>
<feature type="region of interest" description="Disordered" evidence="1">
    <location>
        <begin position="256"/>
        <end position="363"/>
    </location>
</feature>
<reference evidence="2" key="1">
    <citation type="submission" date="2021-01" db="EMBL/GenBank/DDBJ databases">
        <authorList>
            <consortium name="Aspergillus luchuensis mut. kawachii IFO 4304 genome sequencing consortium"/>
            <person name="Kazuki M."/>
            <person name="Futagami T."/>
        </authorList>
    </citation>
    <scope>NUCLEOTIDE SEQUENCE</scope>
    <source>
        <strain evidence="2">IFO 4308</strain>
    </source>
</reference>
<dbReference type="Gene3D" id="3.30.710.10">
    <property type="entry name" value="Potassium Channel Kv1.1, Chain A"/>
    <property type="match status" value="1"/>
</dbReference>
<protein>
    <submittedName>
        <fullName evidence="2">Uncharacterized protein</fullName>
    </submittedName>
</protein>
<feature type="compositionally biased region" description="Basic and acidic residues" evidence="1">
    <location>
        <begin position="321"/>
        <end position="339"/>
    </location>
</feature>
<feature type="region of interest" description="Disordered" evidence="1">
    <location>
        <begin position="388"/>
        <end position="495"/>
    </location>
</feature>
<feature type="compositionally biased region" description="Pro residues" evidence="1">
    <location>
        <begin position="283"/>
        <end position="299"/>
    </location>
</feature>
<dbReference type="AlphaFoldDB" id="A0A7R7W7V5"/>
<dbReference type="PANTHER" id="PTHR37538:SF1">
    <property type="entry name" value="BTB DOMAIN-CONTAINING PROTEIN"/>
    <property type="match status" value="1"/>
</dbReference>
<reference evidence="2" key="2">
    <citation type="submission" date="2021-02" db="EMBL/GenBank/DDBJ databases">
        <title>Aspergillus luchuensis mut. kawachii IFO 4304 genome sequence.</title>
        <authorList>
            <person name="Mori K."/>
            <person name="Kadooka C."/>
            <person name="Goto M."/>
            <person name="Futagami T."/>
        </authorList>
    </citation>
    <scope>NUCLEOTIDE SEQUENCE</scope>
    <source>
        <strain evidence="2">IFO 4308</strain>
    </source>
</reference>
<feature type="compositionally biased region" description="Polar residues" evidence="1">
    <location>
        <begin position="437"/>
        <end position="447"/>
    </location>
</feature>
<keyword evidence="3" id="KW-1185">Reference proteome</keyword>
<dbReference type="KEGG" id="aluc:AKAW2_31300A"/>
<gene>
    <name evidence="2" type="ORF">AKAW2_31300A</name>
</gene>
<evidence type="ECO:0000256" key="1">
    <source>
        <dbReference type="SAM" id="MobiDB-lite"/>
    </source>
</evidence>
<feature type="compositionally biased region" description="Acidic residues" evidence="1">
    <location>
        <begin position="272"/>
        <end position="282"/>
    </location>
</feature>
<evidence type="ECO:0000313" key="2">
    <source>
        <dbReference type="EMBL" id="BCR97981.1"/>
    </source>
</evidence>
<dbReference type="EMBL" id="AP024427">
    <property type="protein sequence ID" value="BCR97981.1"/>
    <property type="molecule type" value="Genomic_DNA"/>
</dbReference>
<dbReference type="RefSeq" id="XP_041541747.1">
    <property type="nucleotide sequence ID" value="XM_041687910.1"/>
</dbReference>
<proteinExistence type="predicted"/>
<name>A0A7R7W7V5_ASPKA</name>
<dbReference type="GeneID" id="64959306"/>
<dbReference type="PANTHER" id="PTHR37538">
    <property type="entry name" value="BTB DOMAIN-CONTAINING PROTEIN"/>
    <property type="match status" value="1"/>
</dbReference>
<accession>A0A7R7W7V5</accession>
<feature type="compositionally biased region" description="Polar residues" evidence="1">
    <location>
        <begin position="483"/>
        <end position="495"/>
    </location>
</feature>
<feature type="region of interest" description="Disordered" evidence="1">
    <location>
        <begin position="1"/>
        <end position="25"/>
    </location>
</feature>